<dbReference type="InterPro" id="IPR027417">
    <property type="entry name" value="P-loop_NTPase"/>
</dbReference>
<reference evidence="15 16" key="1">
    <citation type="submission" date="2023-01" db="EMBL/GenBank/DDBJ databases">
        <title>Analysis of 21 Apiospora genomes using comparative genomics revels a genus with tremendous synthesis potential of carbohydrate active enzymes and secondary metabolites.</title>
        <authorList>
            <person name="Sorensen T."/>
        </authorList>
    </citation>
    <scope>NUCLEOTIDE SEQUENCE [LARGE SCALE GENOMIC DNA]</scope>
    <source>
        <strain evidence="15 16">CBS 33761</strain>
    </source>
</reference>
<dbReference type="SUPFAM" id="SSF57850">
    <property type="entry name" value="RING/U-box"/>
    <property type="match status" value="1"/>
</dbReference>
<comment type="caution">
    <text evidence="15">The sequence shown here is derived from an EMBL/GenBank/DDBJ whole genome shotgun (WGS) entry which is preliminary data.</text>
</comment>
<dbReference type="EMBL" id="JAQQWK010000002">
    <property type="protein sequence ID" value="KAK8051006.1"/>
    <property type="molecule type" value="Genomic_DNA"/>
</dbReference>
<proteinExistence type="inferred from homology"/>
<protein>
    <submittedName>
        <fullName evidence="15">Uncharacterized protein</fullName>
    </submittedName>
</protein>
<feature type="region of interest" description="Disordered" evidence="11">
    <location>
        <begin position="1"/>
        <end position="20"/>
    </location>
</feature>
<dbReference type="InterPro" id="IPR049730">
    <property type="entry name" value="SNF2/RAD54-like_C"/>
</dbReference>
<keyword evidence="7" id="KW-0862">Zinc</keyword>
<dbReference type="InterPro" id="IPR001650">
    <property type="entry name" value="Helicase_C-like"/>
</dbReference>
<dbReference type="InterPro" id="IPR001841">
    <property type="entry name" value="Znf_RING"/>
</dbReference>
<evidence type="ECO:0000256" key="11">
    <source>
        <dbReference type="SAM" id="MobiDB-lite"/>
    </source>
</evidence>
<dbReference type="Proteomes" id="UP001444661">
    <property type="component" value="Unassembled WGS sequence"/>
</dbReference>
<sequence length="1116" mass="127368">MDTLNEDQFEDSPDPRMPDEVVDVTMLDGDIPRTEYRRSAAAIKQEEDEDSPFVHIHEVISPELSQARIKPDPGAGEVLERHIKVEEGLNDGNLQEVSTGTRHGGNRKGDPILISDDEDMPQGDWKVRENQNGRIRFQRRSQLVASKDLEPDIDAQNTAALELAMDDLRDWKSRRDSLEDKLCNNPGTETDRLRLEQLNKRMRDARSKIHQLRSGKRAKIVKNEELSGSVSIEKTNTLSKTDNSRARNAREWWERRYESQKDAIARKRNALYGMPLPANLNPLKRRSASDTADTGFKRVFGNRTSDERNEARRAVQNLPEAGEIFATTKDQQLKQTLADASKHGDKKANGNDAVQLELASRSFGLKKCKPDNSNWASAKWILEGINSRLYNHQILGVHWMVGREIGQDHGGINADEMGLGKTVQTLSCIAHNMPKPTEPRTTLIVAPASAIPQWMSEIPKHLPTGPDFTYTHFKNGLSETEDNLGGHAIIMVSYQALLKSYRLFNADSKDKQSASSRRKRRDQLPKGHIGVLFKMQFWRVVLDEAHAIKNHASKTSIACRNLKAKHRWALSGTPIQNSPEGLYPTLELWPYLAFLQVPWANSLDRFRQMLGNVVHPSNVNRLSSIVKEVMICRTTGDTILGQPLWKAKTSHSEIKWIEHTKEEQIIYRCVEDSFRERINENLRRSGENPKLKDMSLYLLFFLRLRQATAHPFLLEQAFKKNFSKEDIDVMNSKLDRIGQQKPVWAQLKLSFEEGMQDRQQFGASRFGYEFDMKDQLGMAMATKNDDLCKLCLAELVDPQKNSCGHIFCLFCIENEDDRATARRAKAICPLCEERLQDWEPVPSQQSSLRQELFDQKRAKYEAMDLDDEEIEALLNRKQQKDLKARQGPAKKGRDGKSLGNDYLDIQPHLRISTSGFLRALDEKYPTPMVPSAKTTTVKHTVLEWQKNAPDDKIIIFTQFVQEGQILGRVLQAEGFSFVYFFGEMTANQRTAAIDTFHEKDEVKIMVASLKCGGVALNLTCANRVILIDPWWNASIEEQAFGRVFRIGQEKETYLQSILVRDTIDKRMHKLQLRKTKMINQTMQYCKGLSVEEMISLIGVTRKDENGNLVVEADYES</sequence>
<evidence type="ECO:0000313" key="15">
    <source>
        <dbReference type="EMBL" id="KAK8051006.1"/>
    </source>
</evidence>
<gene>
    <name evidence="15" type="ORF">PG993_002391</name>
</gene>
<dbReference type="SMART" id="SM00487">
    <property type="entry name" value="DEXDc"/>
    <property type="match status" value="1"/>
</dbReference>
<dbReference type="PROSITE" id="PS00518">
    <property type="entry name" value="ZF_RING_1"/>
    <property type="match status" value="1"/>
</dbReference>
<evidence type="ECO:0000259" key="12">
    <source>
        <dbReference type="PROSITE" id="PS50089"/>
    </source>
</evidence>
<keyword evidence="10" id="KW-0175">Coiled coil</keyword>
<evidence type="ECO:0000256" key="3">
    <source>
        <dbReference type="ARBA" id="ARBA00022741"/>
    </source>
</evidence>
<keyword evidence="3" id="KW-0547">Nucleotide-binding</keyword>
<evidence type="ECO:0000313" key="16">
    <source>
        <dbReference type="Proteomes" id="UP001444661"/>
    </source>
</evidence>
<evidence type="ECO:0000256" key="10">
    <source>
        <dbReference type="SAM" id="Coils"/>
    </source>
</evidence>
<dbReference type="InterPro" id="IPR018957">
    <property type="entry name" value="Znf_C3HC4_RING-type"/>
</dbReference>
<dbReference type="InterPro" id="IPR014001">
    <property type="entry name" value="Helicase_ATP-bd"/>
</dbReference>
<comment type="similarity">
    <text evidence="1">Belongs to the SNF2/RAD54 helicase family.</text>
</comment>
<dbReference type="SMART" id="SM00490">
    <property type="entry name" value="HELICc"/>
    <property type="match status" value="1"/>
</dbReference>
<dbReference type="Gene3D" id="3.40.50.300">
    <property type="entry name" value="P-loop containing nucleotide triphosphate hydrolases"/>
    <property type="match status" value="1"/>
</dbReference>
<evidence type="ECO:0000256" key="5">
    <source>
        <dbReference type="ARBA" id="ARBA00022801"/>
    </source>
</evidence>
<keyword evidence="5" id="KW-0378">Hydrolase</keyword>
<feature type="domain" description="Helicase ATP-binding" evidence="13">
    <location>
        <begin position="402"/>
        <end position="592"/>
    </location>
</feature>
<dbReference type="InterPro" id="IPR050628">
    <property type="entry name" value="SNF2_RAD54_helicase_TF"/>
</dbReference>
<dbReference type="PROSITE" id="PS51194">
    <property type="entry name" value="HELICASE_CTER"/>
    <property type="match status" value="1"/>
</dbReference>
<evidence type="ECO:0000259" key="13">
    <source>
        <dbReference type="PROSITE" id="PS51192"/>
    </source>
</evidence>
<dbReference type="CDD" id="cd18008">
    <property type="entry name" value="DEXDc_SHPRH-like"/>
    <property type="match status" value="1"/>
</dbReference>
<dbReference type="InterPro" id="IPR017907">
    <property type="entry name" value="Znf_RING_CS"/>
</dbReference>
<dbReference type="SMART" id="SM00184">
    <property type="entry name" value="RING"/>
    <property type="match status" value="1"/>
</dbReference>
<dbReference type="Gene3D" id="3.40.50.10810">
    <property type="entry name" value="Tandem AAA-ATPase domain"/>
    <property type="match status" value="1"/>
</dbReference>
<evidence type="ECO:0000256" key="1">
    <source>
        <dbReference type="ARBA" id="ARBA00007025"/>
    </source>
</evidence>
<accession>A0ABR1TYR1</accession>
<dbReference type="CDD" id="cd18793">
    <property type="entry name" value="SF2_C_SNF"/>
    <property type="match status" value="1"/>
</dbReference>
<feature type="domain" description="Helicase C-terminal" evidence="14">
    <location>
        <begin position="936"/>
        <end position="1094"/>
    </location>
</feature>
<dbReference type="SUPFAM" id="SSF52540">
    <property type="entry name" value="P-loop containing nucleoside triphosphate hydrolases"/>
    <property type="match status" value="2"/>
</dbReference>
<dbReference type="Pfam" id="PF00097">
    <property type="entry name" value="zf-C3HC4"/>
    <property type="match status" value="1"/>
</dbReference>
<keyword evidence="6" id="KW-0347">Helicase</keyword>
<evidence type="ECO:0000256" key="4">
    <source>
        <dbReference type="ARBA" id="ARBA00022771"/>
    </source>
</evidence>
<dbReference type="InterPro" id="IPR013083">
    <property type="entry name" value="Znf_RING/FYVE/PHD"/>
</dbReference>
<keyword evidence="2" id="KW-0479">Metal-binding</keyword>
<feature type="compositionally biased region" description="Acidic residues" evidence="11">
    <location>
        <begin position="1"/>
        <end position="12"/>
    </location>
</feature>
<evidence type="ECO:0000256" key="2">
    <source>
        <dbReference type="ARBA" id="ARBA00022723"/>
    </source>
</evidence>
<evidence type="ECO:0000256" key="9">
    <source>
        <dbReference type="PROSITE-ProRule" id="PRU00175"/>
    </source>
</evidence>
<dbReference type="InterPro" id="IPR038718">
    <property type="entry name" value="SNF2-like_sf"/>
</dbReference>
<dbReference type="PANTHER" id="PTHR45626">
    <property type="entry name" value="TRANSCRIPTION TERMINATION FACTOR 2-RELATED"/>
    <property type="match status" value="1"/>
</dbReference>
<name>A0ABR1TYR1_9PEZI</name>
<dbReference type="PROSITE" id="PS51192">
    <property type="entry name" value="HELICASE_ATP_BIND_1"/>
    <property type="match status" value="1"/>
</dbReference>
<dbReference type="PANTHER" id="PTHR45626:SF17">
    <property type="entry name" value="HELICASE-LIKE TRANSCRIPTION FACTOR"/>
    <property type="match status" value="1"/>
</dbReference>
<keyword evidence="16" id="KW-1185">Reference proteome</keyword>
<dbReference type="PROSITE" id="PS50089">
    <property type="entry name" value="ZF_RING_2"/>
    <property type="match status" value="1"/>
</dbReference>
<evidence type="ECO:0000256" key="6">
    <source>
        <dbReference type="ARBA" id="ARBA00022806"/>
    </source>
</evidence>
<dbReference type="Gene3D" id="3.30.40.10">
    <property type="entry name" value="Zinc/RING finger domain, C3HC4 (zinc finger)"/>
    <property type="match status" value="1"/>
</dbReference>
<dbReference type="Pfam" id="PF00176">
    <property type="entry name" value="SNF2-rel_dom"/>
    <property type="match status" value="1"/>
</dbReference>
<feature type="region of interest" description="Disordered" evidence="11">
    <location>
        <begin position="93"/>
        <end position="121"/>
    </location>
</feature>
<organism evidence="15 16">
    <name type="scientific">Apiospora rasikravindrae</name>
    <dbReference type="NCBI Taxonomy" id="990691"/>
    <lineage>
        <taxon>Eukaryota</taxon>
        <taxon>Fungi</taxon>
        <taxon>Dikarya</taxon>
        <taxon>Ascomycota</taxon>
        <taxon>Pezizomycotina</taxon>
        <taxon>Sordariomycetes</taxon>
        <taxon>Xylariomycetidae</taxon>
        <taxon>Amphisphaeriales</taxon>
        <taxon>Apiosporaceae</taxon>
        <taxon>Apiospora</taxon>
    </lineage>
</organism>
<dbReference type="InterPro" id="IPR000330">
    <property type="entry name" value="SNF2_N"/>
</dbReference>
<feature type="domain" description="RING-type" evidence="12">
    <location>
        <begin position="788"/>
        <end position="832"/>
    </location>
</feature>
<dbReference type="Pfam" id="PF00271">
    <property type="entry name" value="Helicase_C"/>
    <property type="match status" value="1"/>
</dbReference>
<feature type="coiled-coil region" evidence="10">
    <location>
        <begin position="161"/>
        <end position="215"/>
    </location>
</feature>
<keyword evidence="4 9" id="KW-0863">Zinc-finger</keyword>
<evidence type="ECO:0000256" key="7">
    <source>
        <dbReference type="ARBA" id="ARBA00022833"/>
    </source>
</evidence>
<keyword evidence="8" id="KW-0067">ATP-binding</keyword>
<feature type="region of interest" description="Disordered" evidence="11">
    <location>
        <begin position="877"/>
        <end position="899"/>
    </location>
</feature>
<evidence type="ECO:0000256" key="8">
    <source>
        <dbReference type="ARBA" id="ARBA00022840"/>
    </source>
</evidence>
<evidence type="ECO:0000259" key="14">
    <source>
        <dbReference type="PROSITE" id="PS51194"/>
    </source>
</evidence>